<keyword evidence="2" id="KW-1133">Transmembrane helix</keyword>
<dbReference type="AlphaFoldDB" id="A0AAD8P752"/>
<dbReference type="Proteomes" id="UP001229421">
    <property type="component" value="Unassembled WGS sequence"/>
</dbReference>
<evidence type="ECO:0000256" key="2">
    <source>
        <dbReference type="SAM" id="Phobius"/>
    </source>
</evidence>
<evidence type="ECO:0000313" key="3">
    <source>
        <dbReference type="EMBL" id="KAK1434597.1"/>
    </source>
</evidence>
<dbReference type="EMBL" id="JAUHHV010000001">
    <property type="protein sequence ID" value="KAK1434597.1"/>
    <property type="molecule type" value="Genomic_DNA"/>
</dbReference>
<feature type="region of interest" description="Disordered" evidence="1">
    <location>
        <begin position="65"/>
        <end position="85"/>
    </location>
</feature>
<keyword evidence="4" id="KW-1185">Reference proteome</keyword>
<comment type="caution">
    <text evidence="3">The sequence shown here is derived from an EMBL/GenBank/DDBJ whole genome shotgun (WGS) entry which is preliminary data.</text>
</comment>
<sequence>MILESTRYVGLRFFIYVSMHVIIIKVILIFVDNIILGVTIGLTMVASEIAGEDLRLPRMSFQSVDSKTNQAVVESPLPKERPNNH</sequence>
<protein>
    <submittedName>
        <fullName evidence="3">Uncharacterized protein</fullName>
    </submittedName>
</protein>
<accession>A0AAD8P752</accession>
<keyword evidence="2" id="KW-0812">Transmembrane</keyword>
<proteinExistence type="predicted"/>
<evidence type="ECO:0000256" key="1">
    <source>
        <dbReference type="SAM" id="MobiDB-lite"/>
    </source>
</evidence>
<gene>
    <name evidence="3" type="ORF">QVD17_00345</name>
</gene>
<evidence type="ECO:0000313" key="4">
    <source>
        <dbReference type="Proteomes" id="UP001229421"/>
    </source>
</evidence>
<feature type="transmembrane region" description="Helical" evidence="2">
    <location>
        <begin position="9"/>
        <end position="28"/>
    </location>
</feature>
<organism evidence="3 4">
    <name type="scientific">Tagetes erecta</name>
    <name type="common">African marigold</name>
    <dbReference type="NCBI Taxonomy" id="13708"/>
    <lineage>
        <taxon>Eukaryota</taxon>
        <taxon>Viridiplantae</taxon>
        <taxon>Streptophyta</taxon>
        <taxon>Embryophyta</taxon>
        <taxon>Tracheophyta</taxon>
        <taxon>Spermatophyta</taxon>
        <taxon>Magnoliopsida</taxon>
        <taxon>eudicotyledons</taxon>
        <taxon>Gunneridae</taxon>
        <taxon>Pentapetalae</taxon>
        <taxon>asterids</taxon>
        <taxon>campanulids</taxon>
        <taxon>Asterales</taxon>
        <taxon>Asteraceae</taxon>
        <taxon>Asteroideae</taxon>
        <taxon>Heliantheae alliance</taxon>
        <taxon>Tageteae</taxon>
        <taxon>Tagetes</taxon>
    </lineage>
</organism>
<name>A0AAD8P752_TARER</name>
<reference evidence="3" key="1">
    <citation type="journal article" date="2023" name="bioRxiv">
        <title>Improved chromosome-level genome assembly for marigold (Tagetes erecta).</title>
        <authorList>
            <person name="Jiang F."/>
            <person name="Yuan L."/>
            <person name="Wang S."/>
            <person name="Wang H."/>
            <person name="Xu D."/>
            <person name="Wang A."/>
            <person name="Fan W."/>
        </authorList>
    </citation>
    <scope>NUCLEOTIDE SEQUENCE</scope>
    <source>
        <strain evidence="3">WSJ</strain>
        <tissue evidence="3">Leaf</tissue>
    </source>
</reference>
<keyword evidence="2" id="KW-0472">Membrane</keyword>